<evidence type="ECO:0000256" key="5">
    <source>
        <dbReference type="ARBA" id="ARBA00022657"/>
    </source>
</evidence>
<dbReference type="GO" id="GO:0010719">
    <property type="term" value="P:negative regulation of epithelial to mesenchymal transition"/>
    <property type="evidence" value="ECO:0007669"/>
    <property type="project" value="Ensembl"/>
</dbReference>
<dbReference type="GO" id="GO:0060346">
    <property type="term" value="P:bone trabecula formation"/>
    <property type="evidence" value="ECO:0007669"/>
    <property type="project" value="Ensembl"/>
</dbReference>
<dbReference type="GO" id="GO:1990150">
    <property type="term" value="C:VEGF-A complex"/>
    <property type="evidence" value="ECO:0007669"/>
    <property type="project" value="Ensembl"/>
</dbReference>
<evidence type="ECO:0000256" key="3">
    <source>
        <dbReference type="ARBA" id="ARBA00022473"/>
    </source>
</evidence>
<dbReference type="InterPro" id="IPR036841">
    <property type="entry name" value="VEGF_C_sf"/>
</dbReference>
<keyword evidence="10" id="KW-0497">Mitogen</keyword>
<dbReference type="GO" id="GO:0003007">
    <property type="term" value="P:heart morphogenesis"/>
    <property type="evidence" value="ECO:0007669"/>
    <property type="project" value="Ensembl"/>
</dbReference>
<dbReference type="PANTHER" id="PTHR12025">
    <property type="entry name" value="VASCULAR ENDOTHELIAL GROWTH FACTOR"/>
    <property type="match status" value="1"/>
</dbReference>
<dbReference type="GO" id="GO:0016020">
    <property type="term" value="C:membrane"/>
    <property type="evidence" value="ECO:0007669"/>
    <property type="project" value="InterPro"/>
</dbReference>
<dbReference type="GO" id="GO:0001968">
    <property type="term" value="F:fibronectin binding"/>
    <property type="evidence" value="ECO:0007669"/>
    <property type="project" value="Ensembl"/>
</dbReference>
<dbReference type="GO" id="GO:0060749">
    <property type="term" value="P:mammary gland alveolus development"/>
    <property type="evidence" value="ECO:0007669"/>
    <property type="project" value="Ensembl"/>
</dbReference>
<dbReference type="GO" id="GO:0007405">
    <property type="term" value="P:neuroblast proliferation"/>
    <property type="evidence" value="ECO:0007669"/>
    <property type="project" value="Ensembl"/>
</dbReference>
<dbReference type="GO" id="GO:0090190">
    <property type="term" value="P:positive regulation of branching involved in ureteric bud morphogenesis"/>
    <property type="evidence" value="ECO:0007669"/>
    <property type="project" value="Ensembl"/>
</dbReference>
<protein>
    <recommendedName>
        <fullName evidence="11">Vascular permeability factor</fullName>
    </recommendedName>
</protein>
<dbReference type="GO" id="GO:0048844">
    <property type="term" value="P:artery morphogenesis"/>
    <property type="evidence" value="ECO:0007669"/>
    <property type="project" value="Ensembl"/>
</dbReference>
<dbReference type="GO" id="GO:0002070">
    <property type="term" value="P:epithelial cell maturation"/>
    <property type="evidence" value="ECO:0007669"/>
    <property type="project" value="Ensembl"/>
</dbReference>
<comment type="subunit">
    <text evidence="12">Homodimer; disulfide-linked. Also found as heterodimer with PGF. Interacts with NRP1. Interacts with isoform 2 of BSG. Interacts with CD82; this interaction inhibits VEGFA-mediated signaling pathway.</text>
</comment>
<dbReference type="GO" id="GO:0002042">
    <property type="term" value="P:cell migration involved in sprouting angiogenesis"/>
    <property type="evidence" value="ECO:0007669"/>
    <property type="project" value="Ensembl"/>
</dbReference>
<dbReference type="GO" id="GO:0001701">
    <property type="term" value="P:in utero embryonic development"/>
    <property type="evidence" value="ECO:0007669"/>
    <property type="project" value="Ensembl"/>
</dbReference>
<dbReference type="GO" id="GO:1903589">
    <property type="term" value="P:positive regulation of blood vessel endothelial cell proliferation involved in sprouting angiogenesis"/>
    <property type="evidence" value="ECO:0007669"/>
    <property type="project" value="Ensembl"/>
</dbReference>
<dbReference type="GO" id="GO:0008201">
    <property type="term" value="F:heparin binding"/>
    <property type="evidence" value="ECO:0007669"/>
    <property type="project" value="Ensembl"/>
</dbReference>
<dbReference type="GO" id="GO:0043066">
    <property type="term" value="P:negative regulation of apoptotic process"/>
    <property type="evidence" value="ECO:0007669"/>
    <property type="project" value="Ensembl"/>
</dbReference>
<feature type="compositionally biased region" description="Basic residues" evidence="14">
    <location>
        <begin position="400"/>
        <end position="416"/>
    </location>
</feature>
<keyword evidence="8" id="KW-1015">Disulfide bond</keyword>
<dbReference type="Ensembl" id="ENSMSIT00000018774.1">
    <property type="protein sequence ID" value="ENSMSIP00000014786.1"/>
    <property type="gene ID" value="ENSMSIG00000012606.1"/>
</dbReference>
<dbReference type="GO" id="GO:0050930">
    <property type="term" value="P:induction of positive chemotaxis"/>
    <property type="evidence" value="ECO:0007669"/>
    <property type="project" value="TreeGrafter"/>
</dbReference>
<dbReference type="GO" id="GO:0060977">
    <property type="term" value="P:coronary vasculature morphogenesis"/>
    <property type="evidence" value="ECO:0007669"/>
    <property type="project" value="UniProtKB-ARBA"/>
</dbReference>
<dbReference type="GO" id="GO:0005125">
    <property type="term" value="F:cytokine activity"/>
    <property type="evidence" value="ECO:0007669"/>
    <property type="project" value="Ensembl"/>
</dbReference>
<dbReference type="GO" id="GO:0001541">
    <property type="term" value="P:ovarian follicle development"/>
    <property type="evidence" value="ECO:0007669"/>
    <property type="project" value="Ensembl"/>
</dbReference>
<dbReference type="GO" id="GO:0036324">
    <property type="term" value="P:vascular endothelial growth factor receptor-2 signaling pathway"/>
    <property type="evidence" value="ECO:0007669"/>
    <property type="project" value="Ensembl"/>
</dbReference>
<dbReference type="GO" id="GO:1901532">
    <property type="term" value="P:regulation of hematopoietic progenitor cell differentiation"/>
    <property type="evidence" value="ECO:0007669"/>
    <property type="project" value="Ensembl"/>
</dbReference>
<dbReference type="FunFam" id="2.10.160.10:FF:000001">
    <property type="entry name" value="Vascular endothelial growth factor A"/>
    <property type="match status" value="1"/>
</dbReference>
<comment type="subcellular location">
    <subcellularLocation>
        <location evidence="1">Secreted</location>
    </subcellularLocation>
</comment>
<dbReference type="FunFam" id="2.10.90.10:FF:000009">
    <property type="entry name" value="Vascular endothelial growth factor A"/>
    <property type="match status" value="1"/>
</dbReference>
<evidence type="ECO:0000259" key="15">
    <source>
        <dbReference type="PROSITE" id="PS50278"/>
    </source>
</evidence>
<dbReference type="GO" id="GO:0005634">
    <property type="term" value="C:nucleus"/>
    <property type="evidence" value="ECO:0007669"/>
    <property type="project" value="Ensembl"/>
</dbReference>
<dbReference type="InterPro" id="IPR000072">
    <property type="entry name" value="PDGF/VEGF_dom"/>
</dbReference>
<dbReference type="GO" id="GO:0090050">
    <property type="term" value="P:positive regulation of cell migration involved in sprouting angiogenesis"/>
    <property type="evidence" value="ECO:0007669"/>
    <property type="project" value="Ensembl"/>
</dbReference>
<dbReference type="GO" id="GO:0005912">
    <property type="term" value="C:adherens junction"/>
    <property type="evidence" value="ECO:0007669"/>
    <property type="project" value="Ensembl"/>
</dbReference>
<dbReference type="GO" id="GO:1905555">
    <property type="term" value="P:positive regulation of blood vessel branching"/>
    <property type="evidence" value="ECO:0007669"/>
    <property type="project" value="Ensembl"/>
</dbReference>
<evidence type="ECO:0000256" key="8">
    <source>
        <dbReference type="ARBA" id="ARBA00023157"/>
    </source>
</evidence>
<evidence type="ECO:0000256" key="12">
    <source>
        <dbReference type="ARBA" id="ARBA00063627"/>
    </source>
</evidence>
<dbReference type="GO" id="GO:0030225">
    <property type="term" value="P:macrophage differentiation"/>
    <property type="evidence" value="ECO:0007669"/>
    <property type="project" value="Ensembl"/>
</dbReference>
<dbReference type="GO" id="GO:2000048">
    <property type="term" value="P:negative regulation of cell-cell adhesion mediated by cadherin"/>
    <property type="evidence" value="ECO:0007669"/>
    <property type="project" value="Ensembl"/>
</dbReference>
<dbReference type="GO" id="GO:0045669">
    <property type="term" value="P:positive regulation of osteoblast differentiation"/>
    <property type="evidence" value="ECO:0007669"/>
    <property type="project" value="Ensembl"/>
</dbReference>
<dbReference type="AlphaFoldDB" id="A0A8C6H3X6"/>
<dbReference type="GO" id="GO:1901165">
    <property type="term" value="P:positive regulation of trophoblast cell migration"/>
    <property type="evidence" value="ECO:0007669"/>
    <property type="project" value="Ensembl"/>
</dbReference>
<dbReference type="GO" id="GO:0071542">
    <property type="term" value="P:dopaminergic neuron differentiation"/>
    <property type="evidence" value="ECO:0007669"/>
    <property type="project" value="Ensembl"/>
</dbReference>
<dbReference type="GO" id="GO:0048842">
    <property type="term" value="P:positive regulation of axon extension involved in axon guidance"/>
    <property type="evidence" value="ECO:0007669"/>
    <property type="project" value="Ensembl"/>
</dbReference>
<dbReference type="GO" id="GO:0030224">
    <property type="term" value="P:monocyte differentiation"/>
    <property type="evidence" value="ECO:0007669"/>
    <property type="project" value="Ensembl"/>
</dbReference>
<dbReference type="GO" id="GO:0043183">
    <property type="term" value="F:vascular endothelial growth factor receptor 1 binding"/>
    <property type="evidence" value="ECO:0007669"/>
    <property type="project" value="Ensembl"/>
</dbReference>
<dbReference type="GO" id="GO:0061042">
    <property type="term" value="P:vascular wound healing"/>
    <property type="evidence" value="ECO:0007669"/>
    <property type="project" value="Ensembl"/>
</dbReference>
<evidence type="ECO:0000256" key="11">
    <source>
        <dbReference type="ARBA" id="ARBA00031822"/>
    </source>
</evidence>
<keyword evidence="4" id="KW-0964">Secreted</keyword>
<dbReference type="GO" id="GO:0009986">
    <property type="term" value="C:cell surface"/>
    <property type="evidence" value="ECO:0007669"/>
    <property type="project" value="Ensembl"/>
</dbReference>
<dbReference type="GO" id="GO:0055013">
    <property type="term" value="P:cardiac muscle cell development"/>
    <property type="evidence" value="ECO:0007669"/>
    <property type="project" value="Ensembl"/>
</dbReference>
<evidence type="ECO:0000256" key="6">
    <source>
        <dbReference type="ARBA" id="ARBA00022782"/>
    </source>
</evidence>
<dbReference type="PANTHER" id="PTHR12025:SF5">
    <property type="entry name" value="VASCULAR ENDOTHELIAL GROWTH FACTOR A, LONG FORM"/>
    <property type="match status" value="1"/>
</dbReference>
<dbReference type="GO" id="GO:0002052">
    <property type="term" value="P:positive regulation of neuroblast proliferation"/>
    <property type="evidence" value="ECO:0007669"/>
    <property type="project" value="Ensembl"/>
</dbReference>
<dbReference type="Pfam" id="PF14554">
    <property type="entry name" value="VEGF_C"/>
    <property type="match status" value="1"/>
</dbReference>
<evidence type="ECO:0000256" key="1">
    <source>
        <dbReference type="ARBA" id="ARBA00004613"/>
    </source>
</evidence>
<dbReference type="GO" id="GO:0042462">
    <property type="term" value="P:eye photoreceptor cell development"/>
    <property type="evidence" value="ECO:0007669"/>
    <property type="project" value="Ensembl"/>
</dbReference>
<dbReference type="GO" id="GO:0005615">
    <property type="term" value="C:extracellular space"/>
    <property type="evidence" value="ECO:0007669"/>
    <property type="project" value="Ensembl"/>
</dbReference>
<feature type="compositionally biased region" description="Basic and acidic residues" evidence="14">
    <location>
        <begin position="168"/>
        <end position="183"/>
    </location>
</feature>
<dbReference type="GO" id="GO:0045944">
    <property type="term" value="P:positive regulation of transcription by RNA polymerase II"/>
    <property type="evidence" value="ECO:0007669"/>
    <property type="project" value="Ensembl"/>
</dbReference>
<dbReference type="GO" id="GO:0038091">
    <property type="term" value="P:positive regulation of cell proliferation by VEGF-activated platelet derived growth factor receptor signaling pathway"/>
    <property type="evidence" value="ECO:0007669"/>
    <property type="project" value="Ensembl"/>
</dbReference>
<dbReference type="GO" id="GO:1903141">
    <property type="term" value="P:negative regulation of establishment of endothelial barrier"/>
    <property type="evidence" value="ECO:0007669"/>
    <property type="project" value="Ensembl"/>
</dbReference>
<dbReference type="GO" id="GO:1903392">
    <property type="term" value="P:negative regulation of adherens junction organization"/>
    <property type="evidence" value="ECO:0007669"/>
    <property type="project" value="Ensembl"/>
</dbReference>
<dbReference type="Gene3D" id="2.10.160.10">
    <property type="entry name" value="Vascular endothelial growth factor, heparin-binding domain"/>
    <property type="match status" value="1"/>
</dbReference>
<dbReference type="GO" id="GO:0097475">
    <property type="term" value="P:motor neuron migration"/>
    <property type="evidence" value="ECO:0007669"/>
    <property type="project" value="Ensembl"/>
</dbReference>
<dbReference type="GO" id="GO:0031334">
    <property type="term" value="P:positive regulation of protein-containing complex assembly"/>
    <property type="evidence" value="ECO:0007669"/>
    <property type="project" value="Ensembl"/>
</dbReference>
<dbReference type="GO" id="GO:0097533">
    <property type="term" value="P:cellular stress response to acid chemical"/>
    <property type="evidence" value="ECO:0007669"/>
    <property type="project" value="Ensembl"/>
</dbReference>
<dbReference type="GO" id="GO:0042311">
    <property type="term" value="P:vasodilation"/>
    <property type="evidence" value="ECO:0007669"/>
    <property type="project" value="Ensembl"/>
</dbReference>
<reference evidence="16" key="1">
    <citation type="submission" date="2025-08" db="UniProtKB">
        <authorList>
            <consortium name="Ensembl"/>
        </authorList>
    </citation>
    <scope>IDENTIFICATION</scope>
</reference>
<dbReference type="GeneTree" id="ENSGT00940000157284"/>
<dbReference type="GO" id="GO:0010749">
    <property type="term" value="P:regulation of nitric oxide mediated signal transduction"/>
    <property type="evidence" value="ECO:0007669"/>
    <property type="project" value="Ensembl"/>
</dbReference>
<dbReference type="InterPro" id="IPR027928">
    <property type="entry name" value="VEGF_C"/>
</dbReference>
<dbReference type="GO" id="GO:0007595">
    <property type="term" value="P:lactation"/>
    <property type="evidence" value="ECO:0007669"/>
    <property type="project" value="Ensembl"/>
</dbReference>
<dbReference type="SUPFAM" id="SSF57593">
    <property type="entry name" value="Heparin-binding domain from vascular endothelial growth factor"/>
    <property type="match status" value="1"/>
</dbReference>
<dbReference type="GO" id="GO:0043410">
    <property type="term" value="P:positive regulation of MAPK cascade"/>
    <property type="evidence" value="ECO:0007669"/>
    <property type="project" value="Ensembl"/>
</dbReference>
<dbReference type="GO" id="GO:0042802">
    <property type="term" value="F:identical protein binding"/>
    <property type="evidence" value="ECO:0007669"/>
    <property type="project" value="Ensembl"/>
</dbReference>
<dbReference type="GO" id="GO:1901492">
    <property type="term" value="P:positive regulation of lymphangiogenesis"/>
    <property type="evidence" value="ECO:0007669"/>
    <property type="project" value="Ensembl"/>
</dbReference>
<organism evidence="16 17">
    <name type="scientific">Mus spicilegus</name>
    <name type="common">Mound-building mouse</name>
    <dbReference type="NCBI Taxonomy" id="10103"/>
    <lineage>
        <taxon>Eukaryota</taxon>
        <taxon>Metazoa</taxon>
        <taxon>Chordata</taxon>
        <taxon>Craniata</taxon>
        <taxon>Vertebrata</taxon>
        <taxon>Euteleostomi</taxon>
        <taxon>Mammalia</taxon>
        <taxon>Eutheria</taxon>
        <taxon>Euarchontoglires</taxon>
        <taxon>Glires</taxon>
        <taxon>Rodentia</taxon>
        <taxon>Myomorpha</taxon>
        <taxon>Muroidea</taxon>
        <taxon>Muridae</taxon>
        <taxon>Murinae</taxon>
        <taxon>Mus</taxon>
        <taxon>Mus</taxon>
    </lineage>
</organism>
<feature type="domain" description="Platelet-derived growth factor (PDGF) family profile" evidence="15">
    <location>
        <begin position="295"/>
        <end position="391"/>
    </location>
</feature>
<evidence type="ECO:0000313" key="17">
    <source>
        <dbReference type="Proteomes" id="UP000694415"/>
    </source>
</evidence>
<dbReference type="PROSITE" id="PS50278">
    <property type="entry name" value="PDGF_2"/>
    <property type="match status" value="1"/>
</dbReference>
<evidence type="ECO:0000256" key="14">
    <source>
        <dbReference type="SAM" id="MobiDB-lite"/>
    </source>
</evidence>
<dbReference type="GO" id="GO:0051781">
    <property type="term" value="P:positive regulation of cell division"/>
    <property type="evidence" value="ECO:0007669"/>
    <property type="project" value="UniProtKB-KW"/>
</dbReference>
<dbReference type="GO" id="GO:0060319">
    <property type="term" value="P:primitive erythrocyte differentiation"/>
    <property type="evidence" value="ECO:0007669"/>
    <property type="project" value="Ensembl"/>
</dbReference>
<feature type="region of interest" description="Disordered" evidence="14">
    <location>
        <begin position="18"/>
        <end position="46"/>
    </location>
</feature>
<dbReference type="GO" id="GO:0071456">
    <property type="term" value="P:cellular response to hypoxia"/>
    <property type="evidence" value="ECO:0007669"/>
    <property type="project" value="Ensembl"/>
</dbReference>
<dbReference type="GO" id="GO:0035148">
    <property type="term" value="P:tube formation"/>
    <property type="evidence" value="ECO:0007669"/>
    <property type="project" value="Ensembl"/>
</dbReference>
<dbReference type="SMART" id="SM00141">
    <property type="entry name" value="PDGF"/>
    <property type="match status" value="1"/>
</dbReference>
<dbReference type="GO" id="GO:1900748">
    <property type="term" value="P:positive regulation of vascular endothelial growth factor signaling pathway"/>
    <property type="evidence" value="ECO:0007669"/>
    <property type="project" value="Ensembl"/>
</dbReference>
<name>A0A8C6H3X6_MUSSI</name>
<dbReference type="GO" id="GO:1905604">
    <property type="term" value="P:negative regulation of blood-brain barrier permeability"/>
    <property type="evidence" value="ECO:0007669"/>
    <property type="project" value="Ensembl"/>
</dbReference>
<dbReference type="GO" id="GO:0120162">
    <property type="term" value="P:positive regulation of cold-induced thermogenesis"/>
    <property type="evidence" value="ECO:0007669"/>
    <property type="project" value="Ensembl"/>
</dbReference>
<keyword evidence="17" id="KW-1185">Reference proteome</keyword>
<dbReference type="GO" id="GO:0000122">
    <property type="term" value="P:negative regulation of transcription by RNA polymerase II"/>
    <property type="evidence" value="ECO:0007669"/>
    <property type="project" value="Ensembl"/>
</dbReference>
<dbReference type="GO" id="GO:0043117">
    <property type="term" value="P:positive regulation of vascular permeability"/>
    <property type="evidence" value="ECO:0007669"/>
    <property type="project" value="Ensembl"/>
</dbReference>
<feature type="compositionally biased region" description="Low complexity" evidence="14">
    <location>
        <begin position="200"/>
        <end position="222"/>
    </location>
</feature>
<evidence type="ECO:0000256" key="4">
    <source>
        <dbReference type="ARBA" id="ARBA00022525"/>
    </source>
</evidence>
<dbReference type="Proteomes" id="UP000694415">
    <property type="component" value="Unplaced"/>
</dbReference>
<dbReference type="GO" id="GO:0071679">
    <property type="term" value="P:commissural neuron axon guidance"/>
    <property type="evidence" value="ECO:0007669"/>
    <property type="project" value="Ensembl"/>
</dbReference>
<dbReference type="GO" id="GO:0006915">
    <property type="term" value="P:apoptotic process"/>
    <property type="evidence" value="ECO:0007669"/>
    <property type="project" value="Ensembl"/>
</dbReference>
<dbReference type="Pfam" id="PF00341">
    <property type="entry name" value="PDGF"/>
    <property type="match status" value="1"/>
</dbReference>
<comment type="similarity">
    <text evidence="2 13">Belongs to the PDGF/VEGF growth factor family.</text>
</comment>
<dbReference type="GO" id="GO:0001569">
    <property type="term" value="P:branching involved in blood vessel morphogenesis"/>
    <property type="evidence" value="ECO:0007669"/>
    <property type="project" value="Ensembl"/>
</dbReference>
<dbReference type="InterPro" id="IPR023581">
    <property type="entry name" value="PD_growth_factor_CS"/>
</dbReference>
<feature type="compositionally biased region" description="Low complexity" evidence="14">
    <location>
        <begin position="237"/>
        <end position="253"/>
    </location>
</feature>
<dbReference type="GO" id="GO:0098609">
    <property type="term" value="P:cell-cell adhesion"/>
    <property type="evidence" value="ECO:0007669"/>
    <property type="project" value="Ensembl"/>
</dbReference>
<dbReference type="GO" id="GO:0048593">
    <property type="term" value="P:camera-type eye morphogenesis"/>
    <property type="evidence" value="ECO:0007669"/>
    <property type="project" value="Ensembl"/>
</dbReference>
<dbReference type="GO" id="GO:0005161">
    <property type="term" value="F:platelet-derived growth factor receptor binding"/>
    <property type="evidence" value="ECO:0007669"/>
    <property type="project" value="Ensembl"/>
</dbReference>
<dbReference type="GO" id="GO:0007498">
    <property type="term" value="P:mesoderm development"/>
    <property type="evidence" value="ECO:0007669"/>
    <property type="project" value="Ensembl"/>
</dbReference>
<reference evidence="16" key="2">
    <citation type="submission" date="2025-09" db="UniProtKB">
        <authorList>
            <consortium name="Ensembl"/>
        </authorList>
    </citation>
    <scope>IDENTIFICATION</scope>
</reference>
<dbReference type="GO" id="GO:1903672">
    <property type="term" value="P:positive regulation of sprouting angiogenesis"/>
    <property type="evidence" value="ECO:0007669"/>
    <property type="project" value="Ensembl"/>
</dbReference>
<dbReference type="GO" id="GO:0007200">
    <property type="term" value="P:phospholipase C-activating G protein-coupled receptor signaling pathway"/>
    <property type="evidence" value="ECO:0007669"/>
    <property type="project" value="Ensembl"/>
</dbReference>
<keyword evidence="6" id="KW-0221">Differentiation</keyword>
<feature type="region of interest" description="Disordered" evidence="14">
    <location>
        <begin position="155"/>
        <end position="253"/>
    </location>
</feature>
<dbReference type="GO" id="GO:0060426">
    <property type="term" value="P:lung vasculature development"/>
    <property type="evidence" value="ECO:0007669"/>
    <property type="project" value="Ensembl"/>
</dbReference>
<dbReference type="GO" id="GO:0043184">
    <property type="term" value="F:vascular endothelial growth factor receptor 2 binding"/>
    <property type="evidence" value="ECO:0007669"/>
    <property type="project" value="Ensembl"/>
</dbReference>
<dbReference type="CDD" id="cd00135">
    <property type="entry name" value="PDGF"/>
    <property type="match status" value="1"/>
</dbReference>
<accession>A0A8C6H3X6</accession>
<dbReference type="GO" id="GO:0048873">
    <property type="term" value="P:homeostasis of number of cells within a tissue"/>
    <property type="evidence" value="ECO:0007669"/>
    <property type="project" value="Ensembl"/>
</dbReference>
<proteinExistence type="inferred from homology"/>
<keyword evidence="7 13" id="KW-0339">Growth factor</keyword>
<keyword evidence="9" id="KW-0325">Glycoprotein</keyword>
<dbReference type="GO" id="GO:0060754">
    <property type="term" value="P:positive regulation of mast cell chemotaxis"/>
    <property type="evidence" value="ECO:0007669"/>
    <property type="project" value="TreeGrafter"/>
</dbReference>
<dbReference type="GO" id="GO:0010629">
    <property type="term" value="P:negative regulation of gene expression"/>
    <property type="evidence" value="ECO:0007669"/>
    <property type="project" value="Ensembl"/>
</dbReference>
<dbReference type="GO" id="GO:0038033">
    <property type="term" value="P:positive regulation of endothelial cell chemotaxis by VEGF-activated vascular endothelial growth factor receptor signaling pathway"/>
    <property type="evidence" value="ECO:0007669"/>
    <property type="project" value="Ensembl"/>
</dbReference>
<dbReference type="GO" id="GO:0051894">
    <property type="term" value="P:positive regulation of focal adhesion assembly"/>
    <property type="evidence" value="ECO:0007669"/>
    <property type="project" value="Ensembl"/>
</dbReference>
<dbReference type="GO" id="GO:0001822">
    <property type="term" value="P:kidney development"/>
    <property type="evidence" value="ECO:0007669"/>
    <property type="project" value="Ensembl"/>
</dbReference>
<dbReference type="GO" id="GO:0045599">
    <property type="term" value="P:negative regulation of fat cell differentiation"/>
    <property type="evidence" value="ECO:0007669"/>
    <property type="project" value="Ensembl"/>
</dbReference>
<evidence type="ECO:0000256" key="9">
    <source>
        <dbReference type="ARBA" id="ARBA00023180"/>
    </source>
</evidence>
<dbReference type="GO" id="GO:0035767">
    <property type="term" value="P:endothelial cell chemotaxis"/>
    <property type="evidence" value="ECO:0007669"/>
    <property type="project" value="Ensembl"/>
</dbReference>
<dbReference type="GO" id="GO:0001946">
    <property type="term" value="P:lymphangiogenesis"/>
    <property type="evidence" value="ECO:0007669"/>
    <property type="project" value="Ensembl"/>
</dbReference>
<feature type="region of interest" description="Disordered" evidence="14">
    <location>
        <begin position="67"/>
        <end position="98"/>
    </location>
</feature>
<dbReference type="InterPro" id="IPR050507">
    <property type="entry name" value="PDGF/VEGF_growth_factor"/>
</dbReference>
<feature type="region of interest" description="Disordered" evidence="14">
    <location>
        <begin position="388"/>
        <end position="416"/>
    </location>
</feature>
<dbReference type="GO" id="GO:0030297">
    <property type="term" value="F:transmembrane receptor protein tyrosine kinase activator activity"/>
    <property type="evidence" value="ECO:0007669"/>
    <property type="project" value="Ensembl"/>
</dbReference>
<dbReference type="GO" id="GO:0001935">
    <property type="term" value="P:endothelial cell proliferation"/>
    <property type="evidence" value="ECO:0007669"/>
    <property type="project" value="Ensembl"/>
</dbReference>
<evidence type="ECO:0000256" key="7">
    <source>
        <dbReference type="ARBA" id="ARBA00023030"/>
    </source>
</evidence>
<dbReference type="GO" id="GO:0031290">
    <property type="term" value="P:retinal ganglion cell axon guidance"/>
    <property type="evidence" value="ECO:0007669"/>
    <property type="project" value="Ensembl"/>
</dbReference>
<dbReference type="PROSITE" id="PS00249">
    <property type="entry name" value="PDGF_1"/>
    <property type="match status" value="1"/>
</dbReference>
<dbReference type="GO" id="GO:0008083">
    <property type="term" value="F:growth factor activity"/>
    <property type="evidence" value="ECO:0007669"/>
    <property type="project" value="UniProtKB-KW"/>
</dbReference>
<dbReference type="GO" id="GO:0002092">
    <property type="term" value="P:positive regulation of receptor internalization"/>
    <property type="evidence" value="ECO:0007669"/>
    <property type="project" value="Ensembl"/>
</dbReference>
<dbReference type="GO" id="GO:0031077">
    <property type="term" value="P:post-embryonic camera-type eye development"/>
    <property type="evidence" value="ECO:0007669"/>
    <property type="project" value="Ensembl"/>
</dbReference>
<feature type="compositionally biased region" description="Basic and acidic residues" evidence="14">
    <location>
        <begin position="388"/>
        <end position="399"/>
    </location>
</feature>
<evidence type="ECO:0000256" key="10">
    <source>
        <dbReference type="ARBA" id="ARBA00023246"/>
    </source>
</evidence>
<sequence length="471" mass="52112">GGWFFTPSNHFGLWKSADERGIKSSREKSRKRERDRSERALWRAPRERDRGKVTDLLLGVTARARREPSPLGSCIGPVALTDRQTDTAPSPSAHLLAGGLPTVDAAASREEPEPAPGGGVEGVGARGIARKLFVQLLGSSRSVVAVVCAAGDKPIGAGRSASSGLEKPGPEKRGEEEKEEERGPQWALGSQEPSSWTGEAAVCADSAPAARAPQAPARASVPEGRGARQGAQESGLPRSPSRRGSASRAGPGRASETMNFLLSWVHWTLALLLYLHHAKWSQAAPTTEGEQKPHEVIKFMDVYQRSYCRPIETLVDIFQEYPDEIEYIFKPSCVPLMRCAGCCNDEALECVPTSESNITMQIMRIKPHQSQHIGEMSFLQHSRCECRPKKDRTKPEKKSVRGKGKGQKRKRKKSRFKSWSVHCEPCSERRKHLFVQDPQTCKCSCKNTDSRCKARQLELNERTCRCDKPRR</sequence>
<dbReference type="GO" id="GO:0042056">
    <property type="term" value="F:chemoattractant activity"/>
    <property type="evidence" value="ECO:0007669"/>
    <property type="project" value="Ensembl"/>
</dbReference>
<evidence type="ECO:0000256" key="2">
    <source>
        <dbReference type="ARBA" id="ARBA00006686"/>
    </source>
</evidence>
<dbReference type="GO" id="GO:0030141">
    <property type="term" value="C:secretory granule"/>
    <property type="evidence" value="ECO:0007669"/>
    <property type="project" value="Ensembl"/>
</dbReference>
<evidence type="ECO:0000313" key="16">
    <source>
        <dbReference type="Ensembl" id="ENSMSIP00000014786.1"/>
    </source>
</evidence>
<keyword evidence="5" id="KW-0037">Angiogenesis</keyword>
<dbReference type="Gene3D" id="2.10.90.10">
    <property type="entry name" value="Cystine-knot cytokines"/>
    <property type="match status" value="1"/>
</dbReference>
<dbReference type="GO" id="GO:0008360">
    <property type="term" value="P:regulation of cell shape"/>
    <property type="evidence" value="ECO:0007669"/>
    <property type="project" value="Ensembl"/>
</dbReference>
<dbReference type="InterPro" id="IPR029034">
    <property type="entry name" value="Cystine-knot_cytokine"/>
</dbReference>
<dbReference type="SUPFAM" id="SSF57501">
    <property type="entry name" value="Cystine-knot cytokines"/>
    <property type="match status" value="1"/>
</dbReference>
<dbReference type="GO" id="GO:0043129">
    <property type="term" value="P:surfactant homeostasis"/>
    <property type="evidence" value="ECO:0007669"/>
    <property type="project" value="Ensembl"/>
</dbReference>
<keyword evidence="3" id="KW-0217">Developmental protein</keyword>
<evidence type="ECO:0000256" key="13">
    <source>
        <dbReference type="RuleBase" id="RU003818"/>
    </source>
</evidence>